<name>A0ABP0WRX3_9BRYO</name>
<gene>
    <name evidence="1" type="ORF">CSSPJE1EN1_LOCUS13600</name>
</gene>
<protein>
    <submittedName>
        <fullName evidence="1">Uncharacterized protein</fullName>
    </submittedName>
</protein>
<organism evidence="1 2">
    <name type="scientific">Sphagnum jensenii</name>
    <dbReference type="NCBI Taxonomy" id="128206"/>
    <lineage>
        <taxon>Eukaryota</taxon>
        <taxon>Viridiplantae</taxon>
        <taxon>Streptophyta</taxon>
        <taxon>Embryophyta</taxon>
        <taxon>Bryophyta</taxon>
        <taxon>Sphagnophytina</taxon>
        <taxon>Sphagnopsida</taxon>
        <taxon>Sphagnales</taxon>
        <taxon>Sphagnaceae</taxon>
        <taxon>Sphagnum</taxon>
    </lineage>
</organism>
<dbReference type="EMBL" id="OZ020097">
    <property type="protein sequence ID" value="CAK9268122.1"/>
    <property type="molecule type" value="Genomic_DNA"/>
</dbReference>
<evidence type="ECO:0000313" key="2">
    <source>
        <dbReference type="Proteomes" id="UP001497444"/>
    </source>
</evidence>
<reference evidence="1 2" key="1">
    <citation type="submission" date="2024-02" db="EMBL/GenBank/DDBJ databases">
        <authorList>
            <consortium name="ELIXIR-Norway"/>
            <consortium name="Elixir Norway"/>
        </authorList>
    </citation>
    <scope>NUCLEOTIDE SEQUENCE [LARGE SCALE GENOMIC DNA]</scope>
</reference>
<sequence length="153" mass="16406">MYLESVDKVFVHILDHYRSSALGGRSFDGPCRKSFALATEQEEQSLDAALSIDSVELDLVEGPARGVNIGSTSSQSPLASSILPLASASQLATLEQYGQDTRLHMSASVPMFASYWKVDLLGEPMIGAKAVAIPLNLPPFAADQRGSSYSKRT</sequence>
<keyword evidence="2" id="KW-1185">Reference proteome</keyword>
<evidence type="ECO:0000313" key="1">
    <source>
        <dbReference type="EMBL" id="CAK9268122.1"/>
    </source>
</evidence>
<dbReference type="Proteomes" id="UP001497444">
    <property type="component" value="Chromosome 2"/>
</dbReference>
<accession>A0ABP0WRX3</accession>
<proteinExistence type="predicted"/>